<accession>A0AAF0TMT9</accession>
<sequence length="100" mass="11748">MLTNLPKEKGWITEHLYQYKSFWWLTLGALKGIKRTQQCFKAQPTDIFLVTSPKSGTTWFKSLIYAIINRDRFDISSHPLLTKGPHDQTLFVCKCCNCWY</sequence>
<protein>
    <recommendedName>
        <fullName evidence="3">Sulfotransferase</fullName>
        <ecNumber evidence="3">2.8.2.-</ecNumber>
    </recommendedName>
</protein>
<dbReference type="EMBL" id="CP133614">
    <property type="protein sequence ID" value="WMV20873.1"/>
    <property type="molecule type" value="Genomic_DNA"/>
</dbReference>
<keyword evidence="6" id="KW-1185">Reference proteome</keyword>
<evidence type="ECO:0000313" key="6">
    <source>
        <dbReference type="Proteomes" id="UP001234989"/>
    </source>
</evidence>
<evidence type="ECO:0000313" key="5">
    <source>
        <dbReference type="EMBL" id="WMV20873.1"/>
    </source>
</evidence>
<dbReference type="Gene3D" id="3.40.50.300">
    <property type="entry name" value="P-loop containing nucleotide triphosphate hydrolases"/>
    <property type="match status" value="1"/>
</dbReference>
<gene>
    <name evidence="5" type="ORF">MTR67_014258</name>
</gene>
<evidence type="ECO:0000256" key="1">
    <source>
        <dbReference type="ARBA" id="ARBA00005771"/>
    </source>
</evidence>
<dbReference type="EC" id="2.8.2.-" evidence="3"/>
<dbReference type="AlphaFoldDB" id="A0AAF0TMT9"/>
<proteinExistence type="inferred from homology"/>
<feature type="domain" description="Sulfotransferase" evidence="4">
    <location>
        <begin position="44"/>
        <end position="92"/>
    </location>
</feature>
<dbReference type="SUPFAM" id="SSF52540">
    <property type="entry name" value="P-loop containing nucleoside triphosphate hydrolases"/>
    <property type="match status" value="1"/>
</dbReference>
<evidence type="ECO:0000259" key="4">
    <source>
        <dbReference type="Pfam" id="PF00685"/>
    </source>
</evidence>
<evidence type="ECO:0000256" key="2">
    <source>
        <dbReference type="ARBA" id="ARBA00022679"/>
    </source>
</evidence>
<reference evidence="5" key="1">
    <citation type="submission" date="2023-08" db="EMBL/GenBank/DDBJ databases">
        <title>A de novo genome assembly of Solanum verrucosum Schlechtendal, a Mexican diploid species geographically isolated from the other diploid A-genome species in potato relatives.</title>
        <authorList>
            <person name="Hosaka K."/>
        </authorList>
    </citation>
    <scope>NUCLEOTIDE SEQUENCE</scope>
    <source>
        <tissue evidence="5">Young leaves</tissue>
    </source>
</reference>
<name>A0AAF0TMT9_SOLVR</name>
<dbReference type="Proteomes" id="UP001234989">
    <property type="component" value="Chromosome 3"/>
</dbReference>
<comment type="similarity">
    <text evidence="1 3">Belongs to the sulfotransferase 1 family.</text>
</comment>
<organism evidence="5 6">
    <name type="scientific">Solanum verrucosum</name>
    <dbReference type="NCBI Taxonomy" id="315347"/>
    <lineage>
        <taxon>Eukaryota</taxon>
        <taxon>Viridiplantae</taxon>
        <taxon>Streptophyta</taxon>
        <taxon>Embryophyta</taxon>
        <taxon>Tracheophyta</taxon>
        <taxon>Spermatophyta</taxon>
        <taxon>Magnoliopsida</taxon>
        <taxon>eudicotyledons</taxon>
        <taxon>Gunneridae</taxon>
        <taxon>Pentapetalae</taxon>
        <taxon>asterids</taxon>
        <taxon>lamiids</taxon>
        <taxon>Solanales</taxon>
        <taxon>Solanaceae</taxon>
        <taxon>Solanoideae</taxon>
        <taxon>Solaneae</taxon>
        <taxon>Solanum</taxon>
    </lineage>
</organism>
<dbReference type="Pfam" id="PF00685">
    <property type="entry name" value="Sulfotransfer_1"/>
    <property type="match status" value="1"/>
</dbReference>
<dbReference type="InterPro" id="IPR000863">
    <property type="entry name" value="Sulfotransferase_dom"/>
</dbReference>
<dbReference type="InterPro" id="IPR027417">
    <property type="entry name" value="P-loop_NTPase"/>
</dbReference>
<dbReference type="PANTHER" id="PTHR11783">
    <property type="entry name" value="SULFOTRANSFERASE SULT"/>
    <property type="match status" value="1"/>
</dbReference>
<evidence type="ECO:0000256" key="3">
    <source>
        <dbReference type="RuleBase" id="RU361155"/>
    </source>
</evidence>
<keyword evidence="2 3" id="KW-0808">Transferase</keyword>
<dbReference type="GO" id="GO:0008146">
    <property type="term" value="F:sulfotransferase activity"/>
    <property type="evidence" value="ECO:0007669"/>
    <property type="project" value="InterPro"/>
</dbReference>